<organism evidence="6 7">
    <name type="scientific">Thermoflavifilum thermophilum</name>
    <dbReference type="NCBI Taxonomy" id="1393122"/>
    <lineage>
        <taxon>Bacteria</taxon>
        <taxon>Pseudomonadati</taxon>
        <taxon>Bacteroidota</taxon>
        <taxon>Chitinophagia</taxon>
        <taxon>Chitinophagales</taxon>
        <taxon>Chitinophagaceae</taxon>
        <taxon>Thermoflavifilum</taxon>
    </lineage>
</organism>
<dbReference type="InterPro" id="IPR016193">
    <property type="entry name" value="Cytidine_deaminase-like"/>
</dbReference>
<reference evidence="7" key="1">
    <citation type="submission" date="2016-10" db="EMBL/GenBank/DDBJ databases">
        <authorList>
            <person name="Varghese N."/>
            <person name="Submissions S."/>
        </authorList>
    </citation>
    <scope>NUCLEOTIDE SEQUENCE [LARGE SCALE GENOMIC DNA]</scope>
    <source>
        <strain evidence="7">DSM 14807</strain>
    </source>
</reference>
<dbReference type="EMBL" id="FPCJ01000001">
    <property type="protein sequence ID" value="SFV27133.1"/>
    <property type="molecule type" value="Genomic_DNA"/>
</dbReference>
<dbReference type="CDD" id="cd01285">
    <property type="entry name" value="nucleoside_deaminase"/>
    <property type="match status" value="1"/>
</dbReference>
<evidence type="ECO:0000259" key="5">
    <source>
        <dbReference type="PROSITE" id="PS51747"/>
    </source>
</evidence>
<dbReference type="PANTHER" id="PTHR11079:SF161">
    <property type="entry name" value="CMP_DCMP-TYPE DEAMINASE DOMAIN-CONTAINING PROTEIN"/>
    <property type="match status" value="1"/>
</dbReference>
<dbReference type="GO" id="GO:0006152">
    <property type="term" value="P:purine nucleoside catabolic process"/>
    <property type="evidence" value="ECO:0007669"/>
    <property type="project" value="TreeGrafter"/>
</dbReference>
<keyword evidence="7" id="KW-1185">Reference proteome</keyword>
<evidence type="ECO:0000256" key="2">
    <source>
        <dbReference type="ARBA" id="ARBA00022723"/>
    </source>
</evidence>
<evidence type="ECO:0000313" key="6">
    <source>
        <dbReference type="EMBL" id="SFV27133.1"/>
    </source>
</evidence>
<keyword evidence="4" id="KW-0862">Zinc</keyword>
<dbReference type="InterPro" id="IPR016192">
    <property type="entry name" value="APOBEC/CMP_deaminase_Zn-bd"/>
</dbReference>
<dbReference type="SUPFAM" id="SSF53927">
    <property type="entry name" value="Cytidine deaminase-like"/>
    <property type="match status" value="1"/>
</dbReference>
<dbReference type="PROSITE" id="PS51747">
    <property type="entry name" value="CYT_DCMP_DEAMINASES_2"/>
    <property type="match status" value="1"/>
</dbReference>
<sequence>MIKHMETADIKFMKEAIACAQEGLQKRAGGPFGAVIVKDQQIIARGYNRVLIDRDPTAHAEMVAIREACRKLHDFQLHGCDLYTTCEPCPMCLGAIYWARPKRIIFACTREDAARIQFDDAFIYEEIQKPIDKRTIPMISLGRDEAITLFHQWEQMEDKIRY</sequence>
<dbReference type="GO" id="GO:0008270">
    <property type="term" value="F:zinc ion binding"/>
    <property type="evidence" value="ECO:0007669"/>
    <property type="project" value="InterPro"/>
</dbReference>
<proteinExistence type="inferred from homology"/>
<keyword evidence="3" id="KW-0378">Hydrolase</keyword>
<dbReference type="PROSITE" id="PS00903">
    <property type="entry name" value="CYT_DCMP_DEAMINASES_1"/>
    <property type="match status" value="1"/>
</dbReference>
<feature type="domain" description="CMP/dCMP-type deaminase" evidence="5">
    <location>
        <begin position="7"/>
        <end position="118"/>
    </location>
</feature>
<dbReference type="Pfam" id="PF00383">
    <property type="entry name" value="dCMP_cyt_deam_1"/>
    <property type="match status" value="1"/>
</dbReference>
<evidence type="ECO:0000256" key="1">
    <source>
        <dbReference type="ARBA" id="ARBA00006576"/>
    </source>
</evidence>
<gene>
    <name evidence="6" type="ORF">SAMN05660895_0043</name>
</gene>
<evidence type="ECO:0000256" key="4">
    <source>
        <dbReference type="ARBA" id="ARBA00022833"/>
    </source>
</evidence>
<evidence type="ECO:0000313" key="7">
    <source>
        <dbReference type="Proteomes" id="UP000199537"/>
    </source>
</evidence>
<accession>A0A1I7MXJ0</accession>
<dbReference type="AlphaFoldDB" id="A0A1I7MXJ0"/>
<dbReference type="Proteomes" id="UP000199537">
    <property type="component" value="Unassembled WGS sequence"/>
</dbReference>
<dbReference type="STRING" id="1393122.SAMN05660895_0043"/>
<dbReference type="InterPro" id="IPR002125">
    <property type="entry name" value="CMP_dCMP_dom"/>
</dbReference>
<dbReference type="FunFam" id="3.40.140.10:FF:000011">
    <property type="entry name" value="tRNA-specific adenosine deaminase"/>
    <property type="match status" value="1"/>
</dbReference>
<protein>
    <submittedName>
        <fullName evidence="6">tRNA(Arg) A34 adenosine deaminase TadA</fullName>
    </submittedName>
</protein>
<dbReference type="PANTHER" id="PTHR11079">
    <property type="entry name" value="CYTOSINE DEAMINASE FAMILY MEMBER"/>
    <property type="match status" value="1"/>
</dbReference>
<name>A0A1I7MXJ0_9BACT</name>
<dbReference type="GO" id="GO:0047974">
    <property type="term" value="F:guanosine deaminase activity"/>
    <property type="evidence" value="ECO:0007669"/>
    <property type="project" value="TreeGrafter"/>
</dbReference>
<comment type="similarity">
    <text evidence="1">Belongs to the cytidine and deoxycytidylate deaminase family.</text>
</comment>
<dbReference type="Gene3D" id="3.40.140.10">
    <property type="entry name" value="Cytidine Deaminase, domain 2"/>
    <property type="match status" value="1"/>
</dbReference>
<keyword evidence="2" id="KW-0479">Metal-binding</keyword>
<evidence type="ECO:0000256" key="3">
    <source>
        <dbReference type="ARBA" id="ARBA00022801"/>
    </source>
</evidence>